<dbReference type="Proteomes" id="UP000198618">
    <property type="component" value="Unassembled WGS sequence"/>
</dbReference>
<evidence type="ECO:0000313" key="2">
    <source>
        <dbReference type="EMBL" id="SET21857.1"/>
    </source>
</evidence>
<evidence type="ECO:0000313" key="3">
    <source>
        <dbReference type="Proteomes" id="UP000198618"/>
    </source>
</evidence>
<keyword evidence="3" id="KW-1185">Reference proteome</keyword>
<dbReference type="EMBL" id="FOHE01000007">
    <property type="protein sequence ID" value="SET21857.1"/>
    <property type="molecule type" value="Genomic_DNA"/>
</dbReference>
<keyword evidence="1" id="KW-0812">Transmembrane</keyword>
<keyword evidence="1" id="KW-1133">Transmembrane helix</keyword>
<sequence>MSKLSKKDFDNYLGKDAYYSNQDKERFYNTLHQPTGYKKHWFPQLLTAAFLIGILIVGVQFLKDDIPSLSTTSNPNGPGYDLGEGILSVHSQDEVDSFYQEKVPGLKQAEELGLLTTIDDTISLTNDSSLHIEKIWYHSLGMEIFYSIDLPDADLSNKKLTAPGITDLWINGDSDENIPKQYVSITEDSLYPREGVIYNGRFYHHIRTNKILGSGDRQLNKIEQSVQTNLTIYLFDEEITLNNIEIPIYYDKENDEPTITTRLSEGIKDDLVSIKFNRMDIGINYNHIYGNINIPDKYKLNRITGSYLNEKDNQYQQIHGIPNEFEPDSFRLSIPAFETVPEELELRLGSVVLSGNESFEFSLDVSDYQDNLSKTTSKRYGYTEPRKVGQIQDTAIYLESALYDHRGIFLTLRYDPLNENQELSLYADKPSTPKIDTNTLDMDQPLLFTGTNEKGEEAKFGERGKNNDNSFYILLKKDYVMNSETINIKVDNVLYENKIDQSLLLRMPSM</sequence>
<dbReference type="STRING" id="930131.SAMN05216389_10726"/>
<evidence type="ECO:0000256" key="1">
    <source>
        <dbReference type="SAM" id="Phobius"/>
    </source>
</evidence>
<organism evidence="2 3">
    <name type="scientific">Oceanobacillus limi</name>
    <dbReference type="NCBI Taxonomy" id="930131"/>
    <lineage>
        <taxon>Bacteria</taxon>
        <taxon>Bacillati</taxon>
        <taxon>Bacillota</taxon>
        <taxon>Bacilli</taxon>
        <taxon>Bacillales</taxon>
        <taxon>Bacillaceae</taxon>
        <taxon>Oceanobacillus</taxon>
    </lineage>
</organism>
<dbReference type="OrthoDB" id="2969451at2"/>
<keyword evidence="1" id="KW-0472">Membrane</keyword>
<protein>
    <recommendedName>
        <fullName evidence="4">DUF4179 domain-containing protein</fullName>
    </recommendedName>
</protein>
<accession>A0A1I0CS17</accession>
<gene>
    <name evidence="2" type="ORF">SAMN05216389_10726</name>
</gene>
<dbReference type="AlphaFoldDB" id="A0A1I0CS17"/>
<reference evidence="2 3" key="1">
    <citation type="submission" date="2016-10" db="EMBL/GenBank/DDBJ databases">
        <authorList>
            <person name="de Groot N.N."/>
        </authorList>
    </citation>
    <scope>NUCLEOTIDE SEQUENCE [LARGE SCALE GENOMIC DNA]</scope>
    <source>
        <strain evidence="2 3">IBRC-M 10780</strain>
    </source>
</reference>
<feature type="transmembrane region" description="Helical" evidence="1">
    <location>
        <begin position="41"/>
        <end position="62"/>
    </location>
</feature>
<name>A0A1I0CS17_9BACI</name>
<evidence type="ECO:0008006" key="4">
    <source>
        <dbReference type="Google" id="ProtNLM"/>
    </source>
</evidence>
<dbReference type="RefSeq" id="WP_090869064.1">
    <property type="nucleotide sequence ID" value="NZ_FOHE01000007.1"/>
</dbReference>
<proteinExistence type="predicted"/>